<gene>
    <name evidence="2" type="ORF">QQ44_23260</name>
</gene>
<proteinExistence type="predicted"/>
<evidence type="ECO:0000256" key="1">
    <source>
        <dbReference type="SAM" id="SignalP"/>
    </source>
</evidence>
<evidence type="ECO:0000313" key="3">
    <source>
        <dbReference type="Proteomes" id="UP000031004"/>
    </source>
</evidence>
<name>A0ABR4YPE4_9MYCO</name>
<protein>
    <recommendedName>
        <fullName evidence="4">Fibronectin type-III domain-containing protein</fullName>
    </recommendedName>
</protein>
<feature type="chain" id="PRO_5047483847" description="Fibronectin type-III domain-containing protein" evidence="1">
    <location>
        <begin position="31"/>
        <end position="396"/>
    </location>
</feature>
<keyword evidence="3" id="KW-1185">Reference proteome</keyword>
<dbReference type="EMBL" id="JTLZ01000011">
    <property type="protein sequence ID" value="KHO20825.1"/>
    <property type="molecule type" value="Genomic_DNA"/>
</dbReference>
<accession>A0ABR4YPE4</accession>
<dbReference type="RefSeq" id="WP_039325349.1">
    <property type="nucleotide sequence ID" value="NZ_JTLZ01000011.1"/>
</dbReference>
<comment type="caution">
    <text evidence="2">The sequence shown here is derived from an EMBL/GenBank/DDBJ whole genome shotgun (WGS) entry which is preliminary data.</text>
</comment>
<reference evidence="2 3" key="1">
    <citation type="submission" date="2014-11" db="EMBL/GenBank/DDBJ databases">
        <title>Mycobacterium setense Manresensis Genome.</title>
        <authorList>
            <person name="Rech G."/>
            <person name="Sumoy L."/>
        </authorList>
    </citation>
    <scope>NUCLEOTIDE SEQUENCE [LARGE SCALE GENOMIC DNA]</scope>
    <source>
        <strain evidence="2 3">Manresensis</strain>
    </source>
</reference>
<evidence type="ECO:0000313" key="2">
    <source>
        <dbReference type="EMBL" id="KHO20825.1"/>
    </source>
</evidence>
<keyword evidence="1" id="KW-0732">Signal</keyword>
<evidence type="ECO:0008006" key="4">
    <source>
        <dbReference type="Google" id="ProtNLM"/>
    </source>
</evidence>
<sequence>MSKFTFGLMTRAVALFALLFALSTPVNVGAAPPEVTASENPVLIAHPHFTSKNIDLTWHLDPFQVATLAVTEGGTSVLNQVVSSPNGEGIVPLNVVYDKIYTATLKDAFGKPLGAPLTITTDKPQIDMPLCAQRCIQSIDVQPHGGWAQFDIQTSKTMVITVEASTTPPDANGKWSDPNVVTSFVGTVIPTNHYAPGLPNLQPNTTYHYVVRAHLQGHEQVKTGKFTTLPRRVAVDFDEVQMIEDTDGPLDGDCDCFFVFGVGDLDPIWYGDSNNKKSIGSGTTAPIDVSAGFTNAPNDLLLGVAGYDDDTDAFEVMTFDCLVGHGAPREGESWKDSWSADGCLQHSGDEITVSLSRQGPPGDPGAVDEQFTEPFTIAVDGVLKYKIRGTYRVSYS</sequence>
<dbReference type="Proteomes" id="UP000031004">
    <property type="component" value="Unassembled WGS sequence"/>
</dbReference>
<organism evidence="2 3">
    <name type="scientific">Mycolicibacterium setense</name>
    <dbReference type="NCBI Taxonomy" id="431269"/>
    <lineage>
        <taxon>Bacteria</taxon>
        <taxon>Bacillati</taxon>
        <taxon>Actinomycetota</taxon>
        <taxon>Actinomycetes</taxon>
        <taxon>Mycobacteriales</taxon>
        <taxon>Mycobacteriaceae</taxon>
        <taxon>Mycolicibacterium</taxon>
    </lineage>
</organism>
<feature type="signal peptide" evidence="1">
    <location>
        <begin position="1"/>
        <end position="30"/>
    </location>
</feature>